<dbReference type="SUPFAM" id="SSF58113">
    <property type="entry name" value="Apolipoprotein A-I"/>
    <property type="match status" value="1"/>
</dbReference>
<evidence type="ECO:0008006" key="3">
    <source>
        <dbReference type="Google" id="ProtNLM"/>
    </source>
</evidence>
<evidence type="ECO:0000313" key="2">
    <source>
        <dbReference type="Proteomes" id="UP000031549"/>
    </source>
</evidence>
<dbReference type="EMBL" id="JTCM02000016">
    <property type="protein sequence ID" value="NEU72982.1"/>
    <property type="molecule type" value="Genomic_DNA"/>
</dbReference>
<dbReference type="AlphaFoldDB" id="A0A846H6L1"/>
<sequence>MKPQEEYIAHYNSEPGQASSIPDINKSSFPNLSEINSLDKVRDILFGNQMREVERKFARLEERLIKECTNLRDENRKRLDSLESYFKTEIESLAKQVNNEQGERGQALKALTEQHKNITISLENKLAQFEEKTNSNQREMREQILNQSKNLHDDIRQKYEEILAVLERDTQELRKDKTDRSTLAQLFTELAIRLNQQ</sequence>
<gene>
    <name evidence="1" type="ORF">PI95_010530</name>
</gene>
<reference evidence="1 2" key="1">
    <citation type="journal article" date="2015" name="Genome Announc.">
        <title>Draft Genome Sequence of Cyanobacterium Hassallia byssoidea Strain VB512170, Isolated from Monuments in India.</title>
        <authorList>
            <person name="Singh D."/>
            <person name="Chandrababunaidu M.M."/>
            <person name="Panda A."/>
            <person name="Sen D."/>
            <person name="Bhattacharyya S."/>
            <person name="Adhikary S.P."/>
            <person name="Tripathy S."/>
        </authorList>
    </citation>
    <scope>NUCLEOTIDE SEQUENCE [LARGE SCALE GENOMIC DNA]</scope>
    <source>
        <strain evidence="1 2">VB512170</strain>
    </source>
</reference>
<name>A0A846H6L1_9CYAN</name>
<organism evidence="1 2">
    <name type="scientific">Hassallia byssoidea VB512170</name>
    <dbReference type="NCBI Taxonomy" id="1304833"/>
    <lineage>
        <taxon>Bacteria</taxon>
        <taxon>Bacillati</taxon>
        <taxon>Cyanobacteriota</taxon>
        <taxon>Cyanophyceae</taxon>
        <taxon>Nostocales</taxon>
        <taxon>Tolypothrichaceae</taxon>
        <taxon>Hassallia</taxon>
    </lineage>
</organism>
<protein>
    <recommendedName>
        <fullName evidence="3">SWI5-dependent HO expression protein 3</fullName>
    </recommendedName>
</protein>
<comment type="caution">
    <text evidence="1">The sequence shown here is derived from an EMBL/GenBank/DDBJ whole genome shotgun (WGS) entry which is preliminary data.</text>
</comment>
<proteinExistence type="predicted"/>
<dbReference type="Proteomes" id="UP000031549">
    <property type="component" value="Unassembled WGS sequence"/>
</dbReference>
<accession>A0A846H6L1</accession>
<evidence type="ECO:0000313" key="1">
    <source>
        <dbReference type="EMBL" id="NEU72982.1"/>
    </source>
</evidence>
<keyword evidence="2" id="KW-1185">Reference proteome</keyword>
<dbReference type="RefSeq" id="WP_039739187.1">
    <property type="nucleotide sequence ID" value="NZ_JTCM02000016.1"/>
</dbReference>